<protein>
    <recommendedName>
        <fullName evidence="1">HAT C-terminal dimerisation domain-containing protein</fullName>
    </recommendedName>
</protein>
<evidence type="ECO:0000313" key="2">
    <source>
        <dbReference type="EMBL" id="CAE6470540.1"/>
    </source>
</evidence>
<dbReference type="InterPro" id="IPR008906">
    <property type="entry name" value="HATC_C_dom"/>
</dbReference>
<evidence type="ECO:0000259" key="1">
    <source>
        <dbReference type="Pfam" id="PF05699"/>
    </source>
</evidence>
<proteinExistence type="predicted"/>
<evidence type="ECO:0000313" key="3">
    <source>
        <dbReference type="Proteomes" id="UP000663846"/>
    </source>
</evidence>
<dbReference type="EMBL" id="CAJMWS010000982">
    <property type="protein sequence ID" value="CAE6470540.1"/>
    <property type="molecule type" value="Genomic_DNA"/>
</dbReference>
<organism evidence="2 3">
    <name type="scientific">Rhizoctonia solani</name>
    <dbReference type="NCBI Taxonomy" id="456999"/>
    <lineage>
        <taxon>Eukaryota</taxon>
        <taxon>Fungi</taxon>
        <taxon>Dikarya</taxon>
        <taxon>Basidiomycota</taxon>
        <taxon>Agaricomycotina</taxon>
        <taxon>Agaricomycetes</taxon>
        <taxon>Cantharellales</taxon>
        <taxon>Ceratobasidiaceae</taxon>
        <taxon>Rhizoctonia</taxon>
    </lineage>
</organism>
<dbReference type="PANTHER" id="PTHR47611:SF1">
    <property type="entry name" value="CCHC-TYPE DOMAIN-CONTAINING PROTEIN"/>
    <property type="match status" value="1"/>
</dbReference>
<dbReference type="Proteomes" id="UP000663846">
    <property type="component" value="Unassembled WGS sequence"/>
</dbReference>
<dbReference type="InterPro" id="IPR012337">
    <property type="entry name" value="RNaseH-like_sf"/>
</dbReference>
<dbReference type="AlphaFoldDB" id="A0A8H3BZU0"/>
<dbReference type="Pfam" id="PF05699">
    <property type="entry name" value="Dimer_Tnp_hAT"/>
    <property type="match status" value="1"/>
</dbReference>
<accession>A0A8H3BZU0</accession>
<sequence>MADVETELLHWEQYEWAGNDTMGTVDLVEFWKAHRNVFPLLYQIAMNILPVQASSVSSERAFSSAKLTCTRERNNISADHMEYLQVLKHSLHRRRANHENNQTLDFMTHVDYPNEEVSIEQ</sequence>
<reference evidence="2" key="1">
    <citation type="submission" date="2021-01" db="EMBL/GenBank/DDBJ databases">
        <authorList>
            <person name="Kaushik A."/>
        </authorList>
    </citation>
    <scope>NUCLEOTIDE SEQUENCE</scope>
    <source>
        <strain evidence="2">AG1-1C</strain>
    </source>
</reference>
<name>A0A8H3BZU0_9AGAM</name>
<feature type="domain" description="HAT C-terminal dimerisation" evidence="1">
    <location>
        <begin position="23"/>
        <end position="89"/>
    </location>
</feature>
<dbReference type="GO" id="GO:0046983">
    <property type="term" value="F:protein dimerization activity"/>
    <property type="evidence" value="ECO:0007669"/>
    <property type="project" value="InterPro"/>
</dbReference>
<comment type="caution">
    <text evidence="2">The sequence shown here is derived from an EMBL/GenBank/DDBJ whole genome shotgun (WGS) entry which is preliminary data.</text>
</comment>
<dbReference type="PANTHER" id="PTHR47611">
    <property type="entry name" value="HAT DIMERISATION DOMAIN, C-TERMINAL"/>
    <property type="match status" value="1"/>
</dbReference>
<dbReference type="SUPFAM" id="SSF53098">
    <property type="entry name" value="Ribonuclease H-like"/>
    <property type="match status" value="1"/>
</dbReference>
<gene>
    <name evidence="2" type="ORF">RDB_LOCUS175049</name>
</gene>